<keyword evidence="1" id="KW-1133">Transmembrane helix</keyword>
<sequence>MIDDPLSDVKRKLSVPVPTQNVLLDAKNVVVAKARATAHWVTQSIVHLVQSHYSRLGWILFYVIALTAFLLYRCTALYGLNKMYGTTKHATGGVVVGALSLGFLEDFVCTTYFACFLWLYDTLAKAYFTPHSRSARLAMKGLKFTVSWLLFLAMMVPFVADAVIVRLRYIRFTFDLVSMAIEEKDHIAAVAVSSSETTDAYVNVAAVVAVATLFAIVRTWAPWANLSNWNPTLLCIDSQEVATSCSPGLTKSQDLESPNEKVELVPMHNKLTKSEEHVNSSQYAIVAIDEDSEVVNGTCDKVATRSRVNPSGGISRVFCTRSLKLLMLLFSASMVVVALSRATTPLIAYAALNTTLNELLQHVLEPAMGGSSAFGDADRLGVESFIDSNEERTLYGNRTLYRRTTGFRGDLAFNVSVSDLDPPNVIVIAVESFRFHDSHYLVGDEDPSNLFKGSNITVTPSFDKWAKRGIALRNYWSSWRTSRSVESLMFGQLPYDSVTRSGTTGGQRGTTLSGLPQLFKAKDYETFFTTGRDKMEKLAQSDLGIKPSDWEGLEHRALDWGVHDDLTFQLLGDLLVNKTKAQRSRMAKGEAKKPLFLNHYTISSHVNYKQRPKWYEEAEKPDFSALYRGQKYAHNIKNYLEMRYFTDLEFGKFMARMAETGVLNDTIVVISGDHGQGPEYGNNVPEDRDVSATRVAGAIVAEGCLGDAVGMVIDDATEQYDILNTLADITGVPEGGFEQDGVGRSLKREIKFGQRVVYSNNPTRKMSVVRGHLRLRYDKLTDSMLLHDVDKDHDMSTDLLPELAAQERSEWMKWRDAGRQINAYYTERWVGKCLLTADC</sequence>
<evidence type="ECO:0000256" key="1">
    <source>
        <dbReference type="SAM" id="Phobius"/>
    </source>
</evidence>
<dbReference type="PANTHER" id="PTHR43751">
    <property type="entry name" value="SULFATASE"/>
    <property type="match status" value="1"/>
</dbReference>
<keyword evidence="1" id="KW-0472">Membrane</keyword>
<dbReference type="Gene3D" id="3.40.720.10">
    <property type="entry name" value="Alkaline Phosphatase, subunit A"/>
    <property type="match status" value="1"/>
</dbReference>
<organism evidence="3 4">
    <name type="scientific">Phytophthora infestans</name>
    <name type="common">Potato late blight agent</name>
    <name type="synonym">Botrytis infestans</name>
    <dbReference type="NCBI Taxonomy" id="4787"/>
    <lineage>
        <taxon>Eukaryota</taxon>
        <taxon>Sar</taxon>
        <taxon>Stramenopiles</taxon>
        <taxon>Oomycota</taxon>
        <taxon>Peronosporomycetes</taxon>
        <taxon>Peronosporales</taxon>
        <taxon>Peronosporaceae</taxon>
        <taxon>Phytophthora</taxon>
    </lineage>
</organism>
<dbReference type="AlphaFoldDB" id="A0A8S9VCA9"/>
<dbReference type="Pfam" id="PF00884">
    <property type="entry name" value="Sulfatase"/>
    <property type="match status" value="1"/>
</dbReference>
<keyword evidence="1" id="KW-0812">Transmembrane</keyword>
<evidence type="ECO:0000259" key="2">
    <source>
        <dbReference type="Pfam" id="PF00884"/>
    </source>
</evidence>
<evidence type="ECO:0000313" key="4">
    <source>
        <dbReference type="Proteomes" id="UP000704712"/>
    </source>
</evidence>
<dbReference type="EMBL" id="JAACNO010000205">
    <property type="protein sequence ID" value="KAF4149034.1"/>
    <property type="molecule type" value="Genomic_DNA"/>
</dbReference>
<feature type="transmembrane region" description="Helical" evidence="1">
    <location>
        <begin position="200"/>
        <end position="221"/>
    </location>
</feature>
<dbReference type="InterPro" id="IPR017850">
    <property type="entry name" value="Alkaline_phosphatase_core_sf"/>
</dbReference>
<accession>A0A8S9VCA9</accession>
<feature type="domain" description="Sulfatase N-terminal" evidence="2">
    <location>
        <begin position="423"/>
        <end position="683"/>
    </location>
</feature>
<dbReference type="InterPro" id="IPR000917">
    <property type="entry name" value="Sulfatase_N"/>
</dbReference>
<gene>
    <name evidence="3" type="ORF">GN958_ATG01798</name>
</gene>
<proteinExistence type="predicted"/>
<reference evidence="3" key="1">
    <citation type="submission" date="2020-03" db="EMBL/GenBank/DDBJ databases">
        <title>Hybrid Assembly of Korean Phytophthora infestans isolates.</title>
        <authorList>
            <person name="Prokchorchik M."/>
            <person name="Lee Y."/>
            <person name="Seo J."/>
            <person name="Cho J.-H."/>
            <person name="Park Y.-E."/>
            <person name="Jang D.-C."/>
            <person name="Im J.-S."/>
            <person name="Choi J.-G."/>
            <person name="Park H.-J."/>
            <person name="Lee G.-B."/>
            <person name="Lee Y.-G."/>
            <person name="Hong S.-Y."/>
            <person name="Cho K."/>
            <person name="Sohn K.H."/>
        </authorList>
    </citation>
    <scope>NUCLEOTIDE SEQUENCE</scope>
    <source>
        <strain evidence="3">KR_2_A2</strain>
    </source>
</reference>
<protein>
    <submittedName>
        <fullName evidence="3">Sulfatase</fullName>
    </submittedName>
</protein>
<feature type="transmembrane region" description="Helical" evidence="1">
    <location>
        <begin position="59"/>
        <end position="80"/>
    </location>
</feature>
<dbReference type="PANTHER" id="PTHR43751:SF3">
    <property type="entry name" value="SULFATASE N-TERMINAL DOMAIN-CONTAINING PROTEIN"/>
    <property type="match status" value="1"/>
</dbReference>
<dbReference type="SUPFAM" id="SSF53649">
    <property type="entry name" value="Alkaline phosphatase-like"/>
    <property type="match status" value="1"/>
</dbReference>
<dbReference type="InterPro" id="IPR052701">
    <property type="entry name" value="GAG_Ulvan_Degrading_Sulfatases"/>
</dbReference>
<dbReference type="Proteomes" id="UP000704712">
    <property type="component" value="Unassembled WGS sequence"/>
</dbReference>
<feature type="transmembrane region" description="Helical" evidence="1">
    <location>
        <begin position="92"/>
        <end position="120"/>
    </location>
</feature>
<comment type="caution">
    <text evidence="3">The sequence shown here is derived from an EMBL/GenBank/DDBJ whole genome shotgun (WGS) entry which is preliminary data.</text>
</comment>
<name>A0A8S9VCA9_PHYIN</name>
<evidence type="ECO:0000313" key="3">
    <source>
        <dbReference type="EMBL" id="KAF4149034.1"/>
    </source>
</evidence>
<feature type="transmembrane region" description="Helical" evidence="1">
    <location>
        <begin position="141"/>
        <end position="160"/>
    </location>
</feature>